<gene>
    <name evidence="3" type="ORF">DR864_17855</name>
</gene>
<dbReference type="AlphaFoldDB" id="A0A344TLF3"/>
<dbReference type="Proteomes" id="UP000251993">
    <property type="component" value="Chromosome"/>
</dbReference>
<feature type="compositionally biased region" description="Basic and acidic residues" evidence="2">
    <location>
        <begin position="188"/>
        <end position="198"/>
    </location>
</feature>
<dbReference type="KEGG" id="run:DR864_17855"/>
<accession>A0A344TLF3</accession>
<proteinExistence type="predicted"/>
<dbReference type="OrthoDB" id="114754at2"/>
<dbReference type="Gene3D" id="1.10.287.110">
    <property type="entry name" value="DnaJ domain"/>
    <property type="match status" value="1"/>
</dbReference>
<keyword evidence="4" id="KW-1185">Reference proteome</keyword>
<dbReference type="SUPFAM" id="SSF46565">
    <property type="entry name" value="Chaperone J-domain"/>
    <property type="match status" value="1"/>
</dbReference>
<evidence type="ECO:0000256" key="2">
    <source>
        <dbReference type="SAM" id="MobiDB-lite"/>
    </source>
</evidence>
<dbReference type="RefSeq" id="WP_114068246.1">
    <property type="nucleotide sequence ID" value="NZ_CP030850.1"/>
</dbReference>
<keyword evidence="1" id="KW-0175">Coiled coil</keyword>
<reference evidence="3 4" key="1">
    <citation type="submission" date="2018-07" db="EMBL/GenBank/DDBJ databases">
        <title>Genome sequencing of Runella.</title>
        <authorList>
            <person name="Baek M.-G."/>
            <person name="Yi H."/>
        </authorList>
    </citation>
    <scope>NUCLEOTIDE SEQUENCE [LARGE SCALE GENOMIC DNA]</scope>
    <source>
        <strain evidence="3 4">HYN0085</strain>
    </source>
</reference>
<evidence type="ECO:0000313" key="4">
    <source>
        <dbReference type="Proteomes" id="UP000251993"/>
    </source>
</evidence>
<organism evidence="3 4">
    <name type="scientific">Runella rosea</name>
    <dbReference type="NCBI Taxonomy" id="2259595"/>
    <lineage>
        <taxon>Bacteria</taxon>
        <taxon>Pseudomonadati</taxon>
        <taxon>Bacteroidota</taxon>
        <taxon>Cytophagia</taxon>
        <taxon>Cytophagales</taxon>
        <taxon>Spirosomataceae</taxon>
        <taxon>Runella</taxon>
    </lineage>
</organism>
<protein>
    <recommendedName>
        <fullName evidence="5">J domain-containing protein</fullName>
    </recommendedName>
</protein>
<feature type="coiled-coil region" evidence="1">
    <location>
        <begin position="22"/>
        <end position="49"/>
    </location>
</feature>
<name>A0A344TLF3_9BACT</name>
<feature type="compositionally biased region" description="Basic residues" evidence="2">
    <location>
        <begin position="175"/>
        <end position="184"/>
    </location>
</feature>
<dbReference type="InterPro" id="IPR036869">
    <property type="entry name" value="J_dom_sf"/>
</dbReference>
<sequence>MADKIVQITKAKAEQTKTQKEFNRLVQKIETLEKSIVEYRETMTKIQQRALTELEPLRKQYFEERAQLVYRFDRAYESSFFKKNEREKLTYLIQDIAFELIDAAGMEEFKPIYDKYSPEGGYDAVVEEAERINNMFSALGADFGEDFGKHAPPKKSENWDTTEHQAAFEEEYQSKKQRTQRSKTQKQLNREAKKELETRTGTKAVRTIYLDLVKAFHPDRETDETEKDRKTEIMQRVTQAYEKNDVLALLRLQLELERIDQSHIETLAETHLKYYNKILREQTKELEEEYEQLQFQALALGGQSAYLISNPFGLEFAFNEQVNEFKKTVKNLKKDLKDLQHDEVVRAFLKVFKIPKHNDGDGF</sequence>
<evidence type="ECO:0008006" key="5">
    <source>
        <dbReference type="Google" id="ProtNLM"/>
    </source>
</evidence>
<evidence type="ECO:0000313" key="3">
    <source>
        <dbReference type="EMBL" id="AXE19474.1"/>
    </source>
</evidence>
<feature type="region of interest" description="Disordered" evidence="2">
    <location>
        <begin position="169"/>
        <end position="198"/>
    </location>
</feature>
<dbReference type="EMBL" id="CP030850">
    <property type="protein sequence ID" value="AXE19474.1"/>
    <property type="molecule type" value="Genomic_DNA"/>
</dbReference>
<evidence type="ECO:0000256" key="1">
    <source>
        <dbReference type="SAM" id="Coils"/>
    </source>
</evidence>